<dbReference type="AlphaFoldDB" id="A0AB73C1L8"/>
<name>A0AB73C1L8_9FUSO</name>
<evidence type="ECO:0000313" key="1">
    <source>
        <dbReference type="EMBL" id="KDE70897.1"/>
    </source>
</evidence>
<dbReference type="Proteomes" id="UP000027058">
    <property type="component" value="Unassembled WGS sequence"/>
</dbReference>
<accession>A0AB73C1L8</accession>
<gene>
    <name evidence="1" type="ORF">FUSO8_08580</name>
</gene>
<organism evidence="1 2">
    <name type="scientific">Fusobacterium necrophorum DJ-2</name>
    <dbReference type="NCBI Taxonomy" id="1441737"/>
    <lineage>
        <taxon>Bacteria</taxon>
        <taxon>Fusobacteriati</taxon>
        <taxon>Fusobacteriota</taxon>
        <taxon>Fusobacteriia</taxon>
        <taxon>Fusobacteriales</taxon>
        <taxon>Fusobacteriaceae</taxon>
        <taxon>Fusobacterium</taxon>
    </lineage>
</organism>
<dbReference type="EMBL" id="JAAH01000116">
    <property type="protein sequence ID" value="KDE70897.1"/>
    <property type="molecule type" value="Genomic_DNA"/>
</dbReference>
<protein>
    <submittedName>
        <fullName evidence="1">Uncharacterized protein</fullName>
    </submittedName>
</protein>
<comment type="caution">
    <text evidence="1">The sequence shown here is derived from an EMBL/GenBank/DDBJ whole genome shotgun (WGS) entry which is preliminary data.</text>
</comment>
<reference evidence="1 2" key="1">
    <citation type="submission" date="2014-01" db="EMBL/GenBank/DDBJ databases">
        <title>Comparative genomics of Fusobacterium necrophorum wild isolates.</title>
        <authorList>
            <person name="Kittichotirat W."/>
            <person name="Bumgarner R.E."/>
            <person name="Lawrence P."/>
        </authorList>
    </citation>
    <scope>NUCLEOTIDE SEQUENCE [LARGE SCALE GENOMIC DNA]</scope>
    <source>
        <strain evidence="1 2">DJ-2</strain>
    </source>
</reference>
<sequence length="63" mass="7256">MDKRQVKSSIEKKQRRSTIIGKKSTVEDKIYPSIELYAEKINLETGSNIKSKGRSRISSSIWK</sequence>
<evidence type="ECO:0000313" key="2">
    <source>
        <dbReference type="Proteomes" id="UP000027058"/>
    </source>
</evidence>
<proteinExistence type="predicted"/>